<dbReference type="EMBL" id="LR130759">
    <property type="protein sequence ID" value="VDM90983.1"/>
    <property type="molecule type" value="Genomic_DNA"/>
</dbReference>
<keyword evidence="2" id="KW-1133">Transmembrane helix</keyword>
<organism evidence="3 4">
    <name type="scientific">Mycobacterium basiliense</name>
    <dbReference type="NCBI Taxonomy" id="2094119"/>
    <lineage>
        <taxon>Bacteria</taxon>
        <taxon>Bacillati</taxon>
        <taxon>Actinomycetota</taxon>
        <taxon>Actinomycetes</taxon>
        <taxon>Mycobacteriales</taxon>
        <taxon>Mycobacteriaceae</taxon>
        <taxon>Mycobacterium</taxon>
    </lineage>
</organism>
<sequence length="177" mass="19763">MHKCDDHSMDVDHPERDQRWNHESRGETELERLDRNWSSLLQELRVVQTGVQLLTGFLLTLPFQQRFDVLTLHWVYLATVACSVGATVLLIAPVGMHRLLFRRHRLVVLVSAAHRCAYAGLVLLGLALTGVTVIIFDAVSGYVAGIIAGACALAIFAVFWVAVPLLLRTRDVALPHY</sequence>
<evidence type="ECO:0000313" key="3">
    <source>
        <dbReference type="EMBL" id="VDM90983.1"/>
    </source>
</evidence>
<evidence type="ECO:0000256" key="2">
    <source>
        <dbReference type="SAM" id="Phobius"/>
    </source>
</evidence>
<feature type="transmembrane region" description="Helical" evidence="2">
    <location>
        <begin position="116"/>
        <end position="136"/>
    </location>
</feature>
<feature type="transmembrane region" description="Helical" evidence="2">
    <location>
        <begin position="75"/>
        <end position="95"/>
    </location>
</feature>
<protein>
    <recommendedName>
        <fullName evidence="5">Sodium:proton antiporter</fullName>
    </recommendedName>
</protein>
<dbReference type="InterPro" id="IPR046291">
    <property type="entry name" value="DUF6328"/>
</dbReference>
<name>A0A447GKL3_9MYCO</name>
<dbReference type="AlphaFoldDB" id="A0A447GKL3"/>
<evidence type="ECO:0000256" key="1">
    <source>
        <dbReference type="SAM" id="MobiDB-lite"/>
    </source>
</evidence>
<accession>A0A447GKL3</accession>
<dbReference type="Proteomes" id="UP000269998">
    <property type="component" value="Chromosome"/>
</dbReference>
<proteinExistence type="predicted"/>
<feature type="transmembrane region" description="Helical" evidence="2">
    <location>
        <begin position="142"/>
        <end position="167"/>
    </location>
</feature>
<dbReference type="Pfam" id="PF19853">
    <property type="entry name" value="DUF6328"/>
    <property type="match status" value="1"/>
</dbReference>
<keyword evidence="2" id="KW-0812">Transmembrane</keyword>
<keyword evidence="2" id="KW-0472">Membrane</keyword>
<keyword evidence="4" id="KW-1185">Reference proteome</keyword>
<feature type="region of interest" description="Disordered" evidence="1">
    <location>
        <begin position="1"/>
        <end position="25"/>
    </location>
</feature>
<dbReference type="KEGG" id="mbai:MB901379_04595"/>
<evidence type="ECO:0008006" key="5">
    <source>
        <dbReference type="Google" id="ProtNLM"/>
    </source>
</evidence>
<reference evidence="4" key="1">
    <citation type="submission" date="2018-02" db="EMBL/GenBank/DDBJ databases">
        <authorList>
            <person name="Seth-Smith MB H."/>
            <person name="Seth-Smith H."/>
        </authorList>
    </citation>
    <scope>NUCLEOTIDE SEQUENCE [LARGE SCALE GENOMIC DNA]</scope>
</reference>
<gene>
    <name evidence="3" type="ORF">MB901379_04595</name>
</gene>
<evidence type="ECO:0000313" key="4">
    <source>
        <dbReference type="Proteomes" id="UP000269998"/>
    </source>
</evidence>